<keyword evidence="3" id="KW-0274">FAD</keyword>
<name>A0A0C3S4Q4_PHLG1</name>
<evidence type="ECO:0000256" key="4">
    <source>
        <dbReference type="ARBA" id="ARBA00022857"/>
    </source>
</evidence>
<sequence length="289" mass="31226">TPLYDSLTTNVPHPFMAYPSFSFPPETPLYPPASTVLQYLNSYATHFDTRKHVRVNTTVRLVDWDAALSRWRVRTSATGAPPDDAGEEALFDLVIVANGHYNQPYIPPTPGLTSWIAGGKATHVAWYRHARHVGDTVLVVGAGYSGQDVVAEMRAVCATLIHSYSSAACAATAVTGAGAVVQPRPRVAEYLDPTEGRVRFEDGSTAAGVDHCFLATGYEHALPFLSRGIMEPGPPPPTAAVPAPRLYNSAHHVFPLAMHLFPLTTAFPPTRMCFLALPYYTTPLALAEA</sequence>
<dbReference type="GO" id="GO:0004499">
    <property type="term" value="F:N,N-dimethylaniline monooxygenase activity"/>
    <property type="evidence" value="ECO:0007669"/>
    <property type="project" value="InterPro"/>
</dbReference>
<feature type="non-terminal residue" evidence="6">
    <location>
        <position position="289"/>
    </location>
</feature>
<keyword evidence="7" id="KW-1185">Reference proteome</keyword>
<reference evidence="6 7" key="1">
    <citation type="journal article" date="2014" name="PLoS Genet.">
        <title>Analysis of the Phlebiopsis gigantea genome, transcriptome and secretome provides insight into its pioneer colonization strategies of wood.</title>
        <authorList>
            <person name="Hori C."/>
            <person name="Ishida T."/>
            <person name="Igarashi K."/>
            <person name="Samejima M."/>
            <person name="Suzuki H."/>
            <person name="Master E."/>
            <person name="Ferreira P."/>
            <person name="Ruiz-Duenas F.J."/>
            <person name="Held B."/>
            <person name="Canessa P."/>
            <person name="Larrondo L.F."/>
            <person name="Schmoll M."/>
            <person name="Druzhinina I.S."/>
            <person name="Kubicek C.P."/>
            <person name="Gaskell J.A."/>
            <person name="Kersten P."/>
            <person name="St John F."/>
            <person name="Glasner J."/>
            <person name="Sabat G."/>
            <person name="Splinter BonDurant S."/>
            <person name="Syed K."/>
            <person name="Yadav J."/>
            <person name="Mgbeahuruike A.C."/>
            <person name="Kovalchuk A."/>
            <person name="Asiegbu F.O."/>
            <person name="Lackner G."/>
            <person name="Hoffmeister D."/>
            <person name="Rencoret J."/>
            <person name="Gutierrez A."/>
            <person name="Sun H."/>
            <person name="Lindquist E."/>
            <person name="Barry K."/>
            <person name="Riley R."/>
            <person name="Grigoriev I.V."/>
            <person name="Henrissat B."/>
            <person name="Kues U."/>
            <person name="Berka R.M."/>
            <person name="Martinez A.T."/>
            <person name="Covert S.F."/>
            <person name="Blanchette R.A."/>
            <person name="Cullen D."/>
        </authorList>
    </citation>
    <scope>NUCLEOTIDE SEQUENCE [LARGE SCALE GENOMIC DNA]</scope>
    <source>
        <strain evidence="6 7">11061_1 CR5-6</strain>
    </source>
</reference>
<proteinExistence type="inferred from homology"/>
<dbReference type="PRINTS" id="PR00370">
    <property type="entry name" value="FMOXYGENASE"/>
</dbReference>
<evidence type="ECO:0000313" key="7">
    <source>
        <dbReference type="Proteomes" id="UP000053257"/>
    </source>
</evidence>
<feature type="non-terminal residue" evidence="6">
    <location>
        <position position="1"/>
    </location>
</feature>
<dbReference type="InterPro" id="IPR050346">
    <property type="entry name" value="FMO-like"/>
</dbReference>
<evidence type="ECO:0000256" key="3">
    <source>
        <dbReference type="ARBA" id="ARBA00022827"/>
    </source>
</evidence>
<keyword evidence="5" id="KW-0560">Oxidoreductase</keyword>
<dbReference type="Pfam" id="PF00743">
    <property type="entry name" value="FMO-like"/>
    <property type="match status" value="1"/>
</dbReference>
<dbReference type="SUPFAM" id="SSF51905">
    <property type="entry name" value="FAD/NAD(P)-binding domain"/>
    <property type="match status" value="1"/>
</dbReference>
<dbReference type="EMBL" id="KN840633">
    <property type="protein sequence ID" value="KIP03115.1"/>
    <property type="molecule type" value="Genomic_DNA"/>
</dbReference>
<dbReference type="InterPro" id="IPR036188">
    <property type="entry name" value="FAD/NAD-bd_sf"/>
</dbReference>
<dbReference type="AlphaFoldDB" id="A0A0C3S4Q4"/>
<dbReference type="PANTHER" id="PTHR23023">
    <property type="entry name" value="DIMETHYLANILINE MONOOXYGENASE"/>
    <property type="match status" value="1"/>
</dbReference>
<organism evidence="6 7">
    <name type="scientific">Phlebiopsis gigantea (strain 11061_1 CR5-6)</name>
    <name type="common">White-rot fungus</name>
    <name type="synonym">Peniophora gigantea</name>
    <dbReference type="NCBI Taxonomy" id="745531"/>
    <lineage>
        <taxon>Eukaryota</taxon>
        <taxon>Fungi</taxon>
        <taxon>Dikarya</taxon>
        <taxon>Basidiomycota</taxon>
        <taxon>Agaricomycotina</taxon>
        <taxon>Agaricomycetes</taxon>
        <taxon>Polyporales</taxon>
        <taxon>Phanerochaetaceae</taxon>
        <taxon>Phlebiopsis</taxon>
    </lineage>
</organism>
<dbReference type="OrthoDB" id="66881at2759"/>
<dbReference type="HOGENOM" id="CLU_006909_5_1_1"/>
<evidence type="ECO:0000256" key="2">
    <source>
        <dbReference type="ARBA" id="ARBA00022630"/>
    </source>
</evidence>
<evidence type="ECO:0000256" key="1">
    <source>
        <dbReference type="ARBA" id="ARBA00009183"/>
    </source>
</evidence>
<evidence type="ECO:0000313" key="6">
    <source>
        <dbReference type="EMBL" id="KIP03115.1"/>
    </source>
</evidence>
<evidence type="ECO:0000256" key="5">
    <source>
        <dbReference type="ARBA" id="ARBA00023002"/>
    </source>
</evidence>
<comment type="similarity">
    <text evidence="1">Belongs to the FMO family.</text>
</comment>
<dbReference type="Proteomes" id="UP000053257">
    <property type="component" value="Unassembled WGS sequence"/>
</dbReference>
<dbReference type="GO" id="GO:0050661">
    <property type="term" value="F:NADP binding"/>
    <property type="evidence" value="ECO:0007669"/>
    <property type="project" value="InterPro"/>
</dbReference>
<gene>
    <name evidence="6" type="ORF">PHLGIDRAFT_47537</name>
</gene>
<dbReference type="Gene3D" id="3.50.50.60">
    <property type="entry name" value="FAD/NAD(P)-binding domain"/>
    <property type="match status" value="2"/>
</dbReference>
<accession>A0A0C3S4Q4</accession>
<protein>
    <submittedName>
        <fullName evidence="6">Uncharacterized protein</fullName>
    </submittedName>
</protein>
<keyword evidence="4" id="KW-0521">NADP</keyword>
<dbReference type="GO" id="GO:0050660">
    <property type="term" value="F:flavin adenine dinucleotide binding"/>
    <property type="evidence" value="ECO:0007669"/>
    <property type="project" value="InterPro"/>
</dbReference>
<dbReference type="InterPro" id="IPR020946">
    <property type="entry name" value="Flavin_mOase-like"/>
</dbReference>
<keyword evidence="2" id="KW-0285">Flavoprotein</keyword>
<dbReference type="InterPro" id="IPR000960">
    <property type="entry name" value="Flavin_mOase"/>
</dbReference>
<dbReference type="STRING" id="745531.A0A0C3S4Q4"/>